<dbReference type="SUPFAM" id="SSF51338">
    <property type="entry name" value="Composite domain of metallo-dependent hydrolases"/>
    <property type="match status" value="1"/>
</dbReference>
<keyword evidence="3" id="KW-1185">Reference proteome</keyword>
<dbReference type="GO" id="GO:0016810">
    <property type="term" value="F:hydrolase activity, acting on carbon-nitrogen (but not peptide) bonds"/>
    <property type="evidence" value="ECO:0007669"/>
    <property type="project" value="InterPro"/>
</dbReference>
<name>C7LNQ2_DESBD</name>
<dbReference type="HOGENOM" id="CLU_060303_1_0_7"/>
<dbReference type="InterPro" id="IPR051781">
    <property type="entry name" value="Metallo-dep_Hydrolase"/>
</dbReference>
<dbReference type="NCBIfam" id="NF011984">
    <property type="entry name" value="PRK15446.1-5"/>
    <property type="match status" value="1"/>
</dbReference>
<feature type="domain" description="Amidohydrolase 3" evidence="1">
    <location>
        <begin position="207"/>
        <end position="380"/>
    </location>
</feature>
<dbReference type="NCBIfam" id="NF011990">
    <property type="entry name" value="PRK15446.2-6"/>
    <property type="match status" value="1"/>
</dbReference>
<dbReference type="NCBIfam" id="TIGR02318">
    <property type="entry name" value="phosphono_phnM"/>
    <property type="match status" value="1"/>
</dbReference>
<dbReference type="RefSeq" id="WP_015773037.1">
    <property type="nucleotide sequence ID" value="NC_013173.1"/>
</dbReference>
<reference evidence="2 3" key="1">
    <citation type="journal article" date="2009" name="Stand. Genomic Sci.">
        <title>Complete genome sequence of Desulfomicrobium baculatum type strain (X).</title>
        <authorList>
            <person name="Copeland A."/>
            <person name="Spring S."/>
            <person name="Goker M."/>
            <person name="Schneider S."/>
            <person name="Lapidus A."/>
            <person name="Del Rio T.G."/>
            <person name="Tice H."/>
            <person name="Cheng J.F."/>
            <person name="Chen F."/>
            <person name="Nolan M."/>
            <person name="Bruce D."/>
            <person name="Goodwin L."/>
            <person name="Pitluck S."/>
            <person name="Ivanova N."/>
            <person name="Mavrommatis K."/>
            <person name="Ovchinnikova G."/>
            <person name="Pati A."/>
            <person name="Chen A."/>
            <person name="Palaniappan K."/>
            <person name="Land M."/>
            <person name="Hauser L."/>
            <person name="Chang Y.J."/>
            <person name="Jeffries C.C."/>
            <person name="Meincke L."/>
            <person name="Sims D."/>
            <person name="Brettin T."/>
            <person name="Detter J.C."/>
            <person name="Han C."/>
            <person name="Chain P."/>
            <person name="Bristow J."/>
            <person name="Eisen J.A."/>
            <person name="Markowitz V."/>
            <person name="Hugenholtz P."/>
            <person name="Kyrpides N.C."/>
            <person name="Klenk H.P."/>
            <person name="Lucas S."/>
        </authorList>
    </citation>
    <scope>NUCLEOTIDE SEQUENCE [LARGE SCALE GENOMIC DNA]</scope>
    <source>
        <strain evidence="3">DSM 4028 / VKM B-1378 / X</strain>
    </source>
</reference>
<accession>C7LNQ2</accession>
<dbReference type="OrthoDB" id="9785413at2"/>
<evidence type="ECO:0000259" key="1">
    <source>
        <dbReference type="Pfam" id="PF07969"/>
    </source>
</evidence>
<dbReference type="STRING" id="525897.Dbac_0819"/>
<dbReference type="PANTHER" id="PTHR43135:SF3">
    <property type="entry name" value="ALPHA-D-RIBOSE 1-METHYLPHOSPHONATE 5-TRIPHOSPHATE DIPHOSPHATASE"/>
    <property type="match status" value="1"/>
</dbReference>
<dbReference type="InterPro" id="IPR012696">
    <property type="entry name" value="PhnM"/>
</dbReference>
<dbReference type="InterPro" id="IPR032466">
    <property type="entry name" value="Metal_Hydrolase"/>
</dbReference>
<organism evidence="2 3">
    <name type="scientific">Desulfomicrobium baculatum (strain DSM 4028 / VKM B-1378 / X)</name>
    <name type="common">Desulfovibrio baculatus</name>
    <dbReference type="NCBI Taxonomy" id="525897"/>
    <lineage>
        <taxon>Bacteria</taxon>
        <taxon>Pseudomonadati</taxon>
        <taxon>Thermodesulfobacteriota</taxon>
        <taxon>Desulfovibrionia</taxon>
        <taxon>Desulfovibrionales</taxon>
        <taxon>Desulfomicrobiaceae</taxon>
        <taxon>Desulfomicrobium</taxon>
    </lineage>
</organism>
<protein>
    <submittedName>
        <fullName evidence="2">Phosphonate metabolism protein PhnM</fullName>
    </submittedName>
</protein>
<dbReference type="InterPro" id="IPR011059">
    <property type="entry name" value="Metal-dep_hydrolase_composite"/>
</dbReference>
<dbReference type="CDD" id="cd01306">
    <property type="entry name" value="PhnM"/>
    <property type="match status" value="1"/>
</dbReference>
<gene>
    <name evidence="2" type="ordered locus">Dbac_0819</name>
</gene>
<dbReference type="Proteomes" id="UP000002216">
    <property type="component" value="Chromosome"/>
</dbReference>
<dbReference type="KEGG" id="dba:Dbac_0819"/>
<dbReference type="InterPro" id="IPR013108">
    <property type="entry name" value="Amidohydro_3"/>
</dbReference>
<proteinExistence type="predicted"/>
<evidence type="ECO:0000313" key="2">
    <source>
        <dbReference type="EMBL" id="ACU88937.1"/>
    </source>
</evidence>
<dbReference type="Pfam" id="PF07969">
    <property type="entry name" value="Amidohydro_3"/>
    <property type="match status" value="1"/>
</dbReference>
<evidence type="ECO:0000313" key="3">
    <source>
        <dbReference type="Proteomes" id="UP000002216"/>
    </source>
</evidence>
<dbReference type="GO" id="GO:0019700">
    <property type="term" value="P:organic phosphonate catabolic process"/>
    <property type="evidence" value="ECO:0007669"/>
    <property type="project" value="InterPro"/>
</dbReference>
<dbReference type="EMBL" id="CP001629">
    <property type="protein sequence ID" value="ACU88937.1"/>
    <property type="molecule type" value="Genomic_DNA"/>
</dbReference>
<dbReference type="PANTHER" id="PTHR43135">
    <property type="entry name" value="ALPHA-D-RIBOSE 1-METHYLPHOSPHONATE 5-TRIPHOSPHATE DIPHOSPHATASE"/>
    <property type="match status" value="1"/>
</dbReference>
<sequence length="380" mass="41774">MSEMILANARIVLEGETVLGAVSVRDGLIHDVSPGANACSDAVDFGGDLLIPGLVELHTDNLEKLLVPRPGVLWPSARAALLAHDAQLISAGITTVLDALSCGQYYEKSDRRTMLDLTLTALDELRPTGFLRAEHFLHVRCEISDPDMPRLFEPFRNMDDVHLVSLMDHTPGQRQFVDTDAYRTYYSKDRQWSDQEFEAELTRMQEAQTRFAGAHAEDILSWCQARGVPVASHDDATPSHVDWAHGQGIVISEFPTTMDAARRACELGLLTLMGSPNVVRNGSHSGNVSVREVAKAGLLGGLSSDYVPGSLLHAAWILHAEVDLPLHEAMALVTLNPARALGLHDRGRIEPGLKADLVRVHIDRDLPVVRRVWRDGGRVY</sequence>
<dbReference type="Gene3D" id="3.20.20.140">
    <property type="entry name" value="Metal-dependent hydrolases"/>
    <property type="match status" value="1"/>
</dbReference>
<dbReference type="PIRSF" id="PIRSF038971">
    <property type="entry name" value="PhnM"/>
    <property type="match status" value="1"/>
</dbReference>
<dbReference type="SUPFAM" id="SSF51556">
    <property type="entry name" value="Metallo-dependent hydrolases"/>
    <property type="match status" value="1"/>
</dbReference>
<dbReference type="NCBIfam" id="NF011981">
    <property type="entry name" value="PRK15446.1-2"/>
    <property type="match status" value="1"/>
</dbReference>
<dbReference type="eggNOG" id="COG3454">
    <property type="taxonomic scope" value="Bacteria"/>
</dbReference>
<dbReference type="AlphaFoldDB" id="C7LNQ2"/>
<dbReference type="Gene3D" id="2.30.40.10">
    <property type="entry name" value="Urease, subunit C, domain 1"/>
    <property type="match status" value="1"/>
</dbReference>